<dbReference type="PANTHER" id="PTHR10233:SF14">
    <property type="entry name" value="TRANSLATION INITIATION FACTOR EIF-2B SUBUNIT DELTA"/>
    <property type="match status" value="1"/>
</dbReference>
<accession>A0A1S3CWD9</accession>
<dbReference type="STRING" id="121845.A0A1S3CWD9"/>
<evidence type="ECO:0000313" key="11">
    <source>
        <dbReference type="Proteomes" id="UP000079169"/>
    </source>
</evidence>
<evidence type="ECO:0000256" key="2">
    <source>
        <dbReference type="ARBA" id="ARBA00007251"/>
    </source>
</evidence>
<dbReference type="CTD" id="37706"/>
<reference evidence="12" key="1">
    <citation type="submission" date="2025-08" db="UniProtKB">
        <authorList>
            <consortium name="RefSeq"/>
        </authorList>
    </citation>
    <scope>IDENTIFICATION</scope>
</reference>
<comment type="subcellular location">
    <subcellularLocation>
        <location evidence="1">Cytoplasm</location>
        <location evidence="1">Cytosol</location>
    </subcellularLocation>
</comment>
<feature type="compositionally biased region" description="Basic and acidic residues" evidence="10">
    <location>
        <begin position="235"/>
        <end position="250"/>
    </location>
</feature>
<dbReference type="PaxDb" id="121845-A0A1S3CWD9"/>
<keyword evidence="4 12" id="KW-0396">Initiation factor</keyword>
<dbReference type="GeneID" id="103506589"/>
<name>A0A1S3CWD9_DIACI</name>
<feature type="compositionally biased region" description="Basic and acidic residues" evidence="10">
    <location>
        <begin position="279"/>
        <end position="309"/>
    </location>
</feature>
<feature type="compositionally biased region" description="Polar residues" evidence="10">
    <location>
        <begin position="1"/>
        <end position="15"/>
    </location>
</feature>
<dbReference type="OrthoDB" id="10254737at2759"/>
<feature type="compositionally biased region" description="Basic and acidic residues" evidence="10">
    <location>
        <begin position="318"/>
        <end position="353"/>
    </location>
</feature>
<dbReference type="InterPro" id="IPR042529">
    <property type="entry name" value="IF_2B-like_C"/>
</dbReference>
<dbReference type="InterPro" id="IPR037171">
    <property type="entry name" value="NagB/RpiA_transferase-like"/>
</dbReference>
<evidence type="ECO:0000256" key="8">
    <source>
        <dbReference type="ARBA" id="ARBA00046432"/>
    </source>
</evidence>
<organism evidence="11 12">
    <name type="scientific">Diaphorina citri</name>
    <name type="common">Asian citrus psyllid</name>
    <dbReference type="NCBI Taxonomy" id="121845"/>
    <lineage>
        <taxon>Eukaryota</taxon>
        <taxon>Metazoa</taxon>
        <taxon>Ecdysozoa</taxon>
        <taxon>Arthropoda</taxon>
        <taxon>Hexapoda</taxon>
        <taxon>Insecta</taxon>
        <taxon>Pterygota</taxon>
        <taxon>Neoptera</taxon>
        <taxon>Paraneoptera</taxon>
        <taxon>Hemiptera</taxon>
        <taxon>Sternorrhyncha</taxon>
        <taxon>Psylloidea</taxon>
        <taxon>Psyllidae</taxon>
        <taxon>Diaphorininae</taxon>
        <taxon>Diaphorina</taxon>
    </lineage>
</organism>
<dbReference type="AlphaFoldDB" id="A0A1S3CWD9"/>
<keyword evidence="11" id="KW-1185">Reference proteome</keyword>
<feature type="compositionally biased region" description="Polar residues" evidence="10">
    <location>
        <begin position="40"/>
        <end position="63"/>
    </location>
</feature>
<evidence type="ECO:0000256" key="5">
    <source>
        <dbReference type="ARBA" id="ARBA00022917"/>
    </source>
</evidence>
<dbReference type="Gene3D" id="3.40.50.10470">
    <property type="entry name" value="Translation initiation factor eif-2b, domain 2"/>
    <property type="match status" value="1"/>
</dbReference>
<dbReference type="InterPro" id="IPR000649">
    <property type="entry name" value="IF-2B-related"/>
</dbReference>
<feature type="compositionally biased region" description="Basic residues" evidence="10">
    <location>
        <begin position="16"/>
        <end position="27"/>
    </location>
</feature>
<feature type="region of interest" description="Disordered" evidence="10">
    <location>
        <begin position="209"/>
        <end position="365"/>
    </location>
</feature>
<evidence type="ECO:0000256" key="10">
    <source>
        <dbReference type="SAM" id="MobiDB-lite"/>
    </source>
</evidence>
<dbReference type="SUPFAM" id="SSF100950">
    <property type="entry name" value="NagB/RpiA/CoA transferase-like"/>
    <property type="match status" value="1"/>
</dbReference>
<evidence type="ECO:0000313" key="12">
    <source>
        <dbReference type="RefSeq" id="XP_008469205.1"/>
    </source>
</evidence>
<keyword evidence="3" id="KW-0963">Cytoplasm</keyword>
<evidence type="ECO:0000256" key="9">
    <source>
        <dbReference type="RuleBase" id="RU003814"/>
    </source>
</evidence>
<comment type="similarity">
    <text evidence="2 9">Belongs to the eIF-2B alpha/beta/delta subunits family.</text>
</comment>
<dbReference type="Pfam" id="PF01008">
    <property type="entry name" value="IF-2B"/>
    <property type="match status" value="1"/>
</dbReference>
<dbReference type="GO" id="GO:0003743">
    <property type="term" value="F:translation initiation factor activity"/>
    <property type="evidence" value="ECO:0007669"/>
    <property type="project" value="UniProtKB-KW"/>
</dbReference>
<dbReference type="Proteomes" id="UP000079169">
    <property type="component" value="Unplaced"/>
</dbReference>
<protein>
    <recommendedName>
        <fullName evidence="6">Translation initiation factor eIF2B subunit delta</fullName>
    </recommendedName>
    <alternativeName>
        <fullName evidence="7">eIF2B GDP-GTP exchange factor subunit delta</fullName>
    </alternativeName>
</protein>
<evidence type="ECO:0000256" key="6">
    <source>
        <dbReference type="ARBA" id="ARBA00044147"/>
    </source>
</evidence>
<dbReference type="RefSeq" id="XP_008469205.1">
    <property type="nucleotide sequence ID" value="XM_008470983.3"/>
</dbReference>
<evidence type="ECO:0000256" key="1">
    <source>
        <dbReference type="ARBA" id="ARBA00004514"/>
    </source>
</evidence>
<evidence type="ECO:0000256" key="4">
    <source>
        <dbReference type="ARBA" id="ARBA00022540"/>
    </source>
</evidence>
<gene>
    <name evidence="12" type="primary">LOC103506589</name>
</gene>
<evidence type="ECO:0000256" key="3">
    <source>
        <dbReference type="ARBA" id="ARBA00022490"/>
    </source>
</evidence>
<evidence type="ECO:0000256" key="7">
    <source>
        <dbReference type="ARBA" id="ARBA00044356"/>
    </source>
</evidence>
<sequence length="717" mass="78490">MTQDSPVKSDNTLTKSQKRRNRKKLKTQKGILSCGKAQDNPKSSTSEASTTRTHSSECPNQFKQEIRDTPLTESEDNVNLCYECSNQGPINNKGLLLHAALNDYQSACQVSEQEVKQFFDSKGIYTYCSKPLSGNKEIPLYSATGPSSCKAPQFISCAEQLIYTSPSSVQTTPASLSQVTTAIMSEKNNSAELSRDLVKAQREAKKAAKLAAKQKAKVKGDVTAPPDAVTQPESKQSEPSKAKSKSEPSKEANVQNKPAQGSQDTPKPGGPPATLSNVDNKENVKSEGDEVKSKAQLKAERRAKQEQQRQAKAAALLEKTKTSNEKSMTKSKTEDSKPASEKSSKTEVLKSKDPNVPSTKKYSGVDGVKATPGTTLVHKVKLFNHLYRDNLSVTQPSEVHPAIYRLGVQYATGVVRGSNARCVALLSAIKQMVCDYTTPSEKEYSRGFEERLGPAMSYLNKCRPHSVSMLNAVKHFKSHLTQLPNDITDTQARLRLKEVIATYIHEQVDMAGNAICMFFHNKLANDDVILTYGCSSLVEKILLTAHEKGTKFRVIIVDGSPWYEGKEMLRRLVKHQVDCSYVLLSAVSYIMREVSKVIIGAHALLSNGAVMSRAGTAQVSLVARAFNVPVLAACETHKFCERVQTDALVFNELGDPNELISDKSAAKNWKSLAHLTPLSLTYDITPSHLVTAVITELAIVPCTSVPVVLRVKPTETQ</sequence>
<dbReference type="OMA" id="MRDYVIC"/>
<keyword evidence="5" id="KW-0648">Protein biosynthesis</keyword>
<feature type="region of interest" description="Disordered" evidence="10">
    <location>
        <begin position="1"/>
        <end position="68"/>
    </location>
</feature>
<feature type="compositionally biased region" description="Polar residues" evidence="10">
    <location>
        <begin position="252"/>
        <end position="265"/>
    </location>
</feature>
<dbReference type="PANTHER" id="PTHR10233">
    <property type="entry name" value="TRANSLATION INITIATION FACTOR EIF-2B"/>
    <property type="match status" value="1"/>
</dbReference>
<comment type="subunit">
    <text evidence="8">Component of the translation initiation factor 2B (eIF2B) complex which is a heterodecamer of two sets of five different subunits: alpha, beta, gamma, delta and epsilon. Subunits alpha, beta and delta comprise a regulatory subcomplex and subunits epsilon and gamma comprise a catalytic subcomplex. Within the complex, the hexameric regulatory complex resides at the center, with the two heterodimeric catalytic subcomplexes bound on opposite sides.</text>
</comment>
<proteinExistence type="inferred from homology"/>
<dbReference type="KEGG" id="dci:103506589"/>
<dbReference type="GO" id="GO:0005829">
    <property type="term" value="C:cytosol"/>
    <property type="evidence" value="ECO:0007669"/>
    <property type="project" value="UniProtKB-SubCell"/>
</dbReference>